<name>A0ABQ9JKB4_9CUCU</name>
<comment type="caution">
    <text evidence="2">The sequence shown here is derived from an EMBL/GenBank/DDBJ whole genome shotgun (WGS) entry which is preliminary data.</text>
</comment>
<feature type="region of interest" description="Disordered" evidence="1">
    <location>
        <begin position="10"/>
        <end position="29"/>
    </location>
</feature>
<keyword evidence="3" id="KW-1185">Reference proteome</keyword>
<protein>
    <submittedName>
        <fullName evidence="2">Uncharacterized protein</fullName>
    </submittedName>
</protein>
<evidence type="ECO:0000256" key="1">
    <source>
        <dbReference type="SAM" id="MobiDB-lite"/>
    </source>
</evidence>
<proteinExistence type="predicted"/>
<accession>A0ABQ9JKB4</accession>
<dbReference type="EMBL" id="JAPWTJ010000434">
    <property type="protein sequence ID" value="KAJ8978465.1"/>
    <property type="molecule type" value="Genomic_DNA"/>
</dbReference>
<feature type="region of interest" description="Disordered" evidence="1">
    <location>
        <begin position="70"/>
        <end position="89"/>
    </location>
</feature>
<sequence length="162" mass="18373">MTIVFDGIDYEYPRNDPSPPDLSQTLPKSKTAVFGPRKRLQLFLKLSEHSRLFPNIPDFARTLPKARNSGIDYEYPPKRSEPSPIFPELSRSLKPPCEESIATIPETIRALPIFPELSRSLKPPSLASFLTFFKVQGIDLDYSRGDTNTPELSRFFTSSPEI</sequence>
<reference evidence="2" key="1">
    <citation type="journal article" date="2023" name="Insect Mol. Biol.">
        <title>Genome sequencing provides insights into the evolution of gene families encoding plant cell wall-degrading enzymes in longhorned beetles.</title>
        <authorList>
            <person name="Shin N.R."/>
            <person name="Okamura Y."/>
            <person name="Kirsch R."/>
            <person name="Pauchet Y."/>
        </authorList>
    </citation>
    <scope>NUCLEOTIDE SEQUENCE</scope>
    <source>
        <strain evidence="2">MMC_N1</strain>
    </source>
</reference>
<dbReference type="Proteomes" id="UP001162164">
    <property type="component" value="Unassembled WGS sequence"/>
</dbReference>
<gene>
    <name evidence="2" type="ORF">NQ317_016991</name>
</gene>
<organism evidence="2 3">
    <name type="scientific">Molorchus minor</name>
    <dbReference type="NCBI Taxonomy" id="1323400"/>
    <lineage>
        <taxon>Eukaryota</taxon>
        <taxon>Metazoa</taxon>
        <taxon>Ecdysozoa</taxon>
        <taxon>Arthropoda</taxon>
        <taxon>Hexapoda</taxon>
        <taxon>Insecta</taxon>
        <taxon>Pterygota</taxon>
        <taxon>Neoptera</taxon>
        <taxon>Endopterygota</taxon>
        <taxon>Coleoptera</taxon>
        <taxon>Polyphaga</taxon>
        <taxon>Cucujiformia</taxon>
        <taxon>Chrysomeloidea</taxon>
        <taxon>Cerambycidae</taxon>
        <taxon>Lamiinae</taxon>
        <taxon>Monochamini</taxon>
        <taxon>Molorchus</taxon>
    </lineage>
</organism>
<evidence type="ECO:0000313" key="2">
    <source>
        <dbReference type="EMBL" id="KAJ8978465.1"/>
    </source>
</evidence>
<evidence type="ECO:0000313" key="3">
    <source>
        <dbReference type="Proteomes" id="UP001162164"/>
    </source>
</evidence>